<proteinExistence type="predicted"/>
<dbReference type="Gramene" id="OBART10G19920.1">
    <property type="protein sequence ID" value="OBART10G19920.1"/>
    <property type="gene ID" value="OBART10G19920"/>
</dbReference>
<evidence type="ECO:0000313" key="2">
    <source>
        <dbReference type="Proteomes" id="UP000026960"/>
    </source>
</evidence>
<dbReference type="HOGENOM" id="CLU_1706981_0_0_1"/>
<dbReference type="PaxDb" id="65489-OBART10G19920.1"/>
<keyword evidence="2" id="KW-1185">Reference proteome</keyword>
<protein>
    <submittedName>
        <fullName evidence="1">Uncharacterized protein</fullName>
    </submittedName>
</protein>
<evidence type="ECO:0000313" key="1">
    <source>
        <dbReference type="EnsemblPlants" id="OBART10G19920.1"/>
    </source>
</evidence>
<dbReference type="EnsemblPlants" id="OBART10G19920.1">
    <property type="protein sequence ID" value="OBART10G19920.1"/>
    <property type="gene ID" value="OBART10G19920"/>
</dbReference>
<sequence>MNLIFLAMSYTDCFCRESFNENWIKLSWGGHQGGSFQPILTAGLGRDTVKGITVGDSRKEGAEVEEGWRPVGLRQDHFQATFPQYCSNLESVLRVTSVLAQEEIIMRRMLREVVTPAASEIQNQRRLWKLARGILLLGAASRRPQPQPQPQGRL</sequence>
<dbReference type="Proteomes" id="UP000026960">
    <property type="component" value="Chromosome 10"/>
</dbReference>
<dbReference type="AlphaFoldDB" id="A0A0D3HH29"/>
<reference evidence="1" key="1">
    <citation type="journal article" date="2009" name="Rice">
        <title>De Novo Next Generation Sequencing of Plant Genomes.</title>
        <authorList>
            <person name="Rounsley S."/>
            <person name="Marri P.R."/>
            <person name="Yu Y."/>
            <person name="He R."/>
            <person name="Sisneros N."/>
            <person name="Goicoechea J.L."/>
            <person name="Lee S.J."/>
            <person name="Angelova A."/>
            <person name="Kudrna D."/>
            <person name="Luo M."/>
            <person name="Affourtit J."/>
            <person name="Desany B."/>
            <person name="Knight J."/>
            <person name="Niazi F."/>
            <person name="Egholm M."/>
            <person name="Wing R.A."/>
        </authorList>
    </citation>
    <scope>NUCLEOTIDE SEQUENCE [LARGE SCALE GENOMIC DNA]</scope>
    <source>
        <strain evidence="1">cv. IRGC 105608</strain>
    </source>
</reference>
<accession>A0A0D3HH29</accession>
<organism evidence="1">
    <name type="scientific">Oryza barthii</name>
    <dbReference type="NCBI Taxonomy" id="65489"/>
    <lineage>
        <taxon>Eukaryota</taxon>
        <taxon>Viridiplantae</taxon>
        <taxon>Streptophyta</taxon>
        <taxon>Embryophyta</taxon>
        <taxon>Tracheophyta</taxon>
        <taxon>Spermatophyta</taxon>
        <taxon>Magnoliopsida</taxon>
        <taxon>Liliopsida</taxon>
        <taxon>Poales</taxon>
        <taxon>Poaceae</taxon>
        <taxon>BOP clade</taxon>
        <taxon>Oryzoideae</taxon>
        <taxon>Oryzeae</taxon>
        <taxon>Oryzinae</taxon>
        <taxon>Oryza</taxon>
    </lineage>
</organism>
<reference evidence="1" key="2">
    <citation type="submission" date="2015-03" db="UniProtKB">
        <authorList>
            <consortium name="EnsemblPlants"/>
        </authorList>
    </citation>
    <scope>IDENTIFICATION</scope>
</reference>
<name>A0A0D3HH29_9ORYZ</name>